<protein>
    <submittedName>
        <fullName evidence="2">DEAD-box ATP-dependent RNA helicase 46-like</fullName>
    </submittedName>
</protein>
<organism evidence="2 3">
    <name type="scientific">Trifolium medium</name>
    <dbReference type="NCBI Taxonomy" id="97028"/>
    <lineage>
        <taxon>Eukaryota</taxon>
        <taxon>Viridiplantae</taxon>
        <taxon>Streptophyta</taxon>
        <taxon>Embryophyta</taxon>
        <taxon>Tracheophyta</taxon>
        <taxon>Spermatophyta</taxon>
        <taxon>Magnoliopsida</taxon>
        <taxon>eudicotyledons</taxon>
        <taxon>Gunneridae</taxon>
        <taxon>Pentapetalae</taxon>
        <taxon>rosids</taxon>
        <taxon>fabids</taxon>
        <taxon>Fabales</taxon>
        <taxon>Fabaceae</taxon>
        <taxon>Papilionoideae</taxon>
        <taxon>50 kb inversion clade</taxon>
        <taxon>NPAAA clade</taxon>
        <taxon>Hologalegina</taxon>
        <taxon>IRL clade</taxon>
        <taxon>Trifolieae</taxon>
        <taxon>Trifolium</taxon>
    </lineage>
</organism>
<feature type="compositionally biased region" description="Acidic residues" evidence="1">
    <location>
        <begin position="104"/>
        <end position="115"/>
    </location>
</feature>
<accession>A0A392QRN7</accession>
<dbReference type="Proteomes" id="UP000265520">
    <property type="component" value="Unassembled WGS sequence"/>
</dbReference>
<keyword evidence="2" id="KW-0347">Helicase</keyword>
<feature type="compositionally biased region" description="Basic and acidic residues" evidence="1">
    <location>
        <begin position="1"/>
        <end position="14"/>
    </location>
</feature>
<keyword evidence="2" id="KW-0378">Hydrolase</keyword>
<evidence type="ECO:0000256" key="1">
    <source>
        <dbReference type="SAM" id="MobiDB-lite"/>
    </source>
</evidence>
<dbReference type="EMBL" id="LXQA010150247">
    <property type="protein sequence ID" value="MCI25925.1"/>
    <property type="molecule type" value="Genomic_DNA"/>
</dbReference>
<keyword evidence="2" id="KW-0067">ATP-binding</keyword>
<comment type="caution">
    <text evidence="2">The sequence shown here is derived from an EMBL/GenBank/DDBJ whole genome shotgun (WGS) entry which is preliminary data.</text>
</comment>
<sequence>WSDRFKTVNRERSRSPAKAAPSQNGPVSFHQAMMQRSGGGGDRNKSFNRERSRSPSPYRQDRAPAGRERSSSPGGGRSNNSPKKGWGGSSGDGRNGGSHSYNGELEEGMIPDEEGMIGHDDSTYQSAN</sequence>
<evidence type="ECO:0000313" key="3">
    <source>
        <dbReference type="Proteomes" id="UP000265520"/>
    </source>
</evidence>
<evidence type="ECO:0000313" key="2">
    <source>
        <dbReference type="EMBL" id="MCI25925.1"/>
    </source>
</evidence>
<feature type="region of interest" description="Disordered" evidence="1">
    <location>
        <begin position="1"/>
        <end position="128"/>
    </location>
</feature>
<reference evidence="2 3" key="1">
    <citation type="journal article" date="2018" name="Front. Plant Sci.">
        <title>Red Clover (Trifolium pratense) and Zigzag Clover (T. medium) - A Picture of Genomic Similarities and Differences.</title>
        <authorList>
            <person name="Dluhosova J."/>
            <person name="Istvanek J."/>
            <person name="Nedelnik J."/>
            <person name="Repkova J."/>
        </authorList>
    </citation>
    <scope>NUCLEOTIDE SEQUENCE [LARGE SCALE GENOMIC DNA]</scope>
    <source>
        <strain evidence="3">cv. 10/8</strain>
        <tissue evidence="2">Leaf</tissue>
    </source>
</reference>
<keyword evidence="2" id="KW-0547">Nucleotide-binding</keyword>
<name>A0A392QRN7_9FABA</name>
<proteinExistence type="predicted"/>
<dbReference type="AlphaFoldDB" id="A0A392QRN7"/>
<dbReference type="GO" id="GO:0004386">
    <property type="term" value="F:helicase activity"/>
    <property type="evidence" value="ECO:0007669"/>
    <property type="project" value="UniProtKB-KW"/>
</dbReference>
<feature type="compositionally biased region" description="Gly residues" evidence="1">
    <location>
        <begin position="85"/>
        <end position="96"/>
    </location>
</feature>
<feature type="compositionally biased region" description="Basic and acidic residues" evidence="1">
    <location>
        <begin position="42"/>
        <end position="70"/>
    </location>
</feature>
<feature type="non-terminal residue" evidence="2">
    <location>
        <position position="1"/>
    </location>
</feature>
<keyword evidence="3" id="KW-1185">Reference proteome</keyword>